<dbReference type="EMBL" id="GG662257">
    <property type="protein sequence ID" value="EWS71154.1"/>
    <property type="molecule type" value="Genomic_DNA"/>
</dbReference>
<name>W7XE59_TETTS</name>
<dbReference type="InParanoid" id="W7XE59"/>
<evidence type="ECO:0000313" key="1">
    <source>
        <dbReference type="EMBL" id="EWS71154.1"/>
    </source>
</evidence>
<dbReference type="KEGG" id="tet:TTHERM_000724732"/>
<keyword evidence="2" id="KW-1185">Reference proteome</keyword>
<sequence>MLMKNLHTNQNQKRQDFEVRLNLIQLQYYSYFKRRCLLMFTARYSCLKMKQFHNYGCWMFHHFQEIKLCYQLFIATSSQVKSKTLQQDFRNSPFQNFMVRIKDYKAQNTMCLLLYVYFLESLDSSTQNNLLVLYFQNQKILHQSFVSFLLLFIYYPKLLRSLLQDDLYHFQISIFQLHLSIQVDC</sequence>
<gene>
    <name evidence="1" type="ORF">TTHERM_000724732</name>
</gene>
<evidence type="ECO:0000313" key="2">
    <source>
        <dbReference type="Proteomes" id="UP000009168"/>
    </source>
</evidence>
<dbReference type="Proteomes" id="UP000009168">
    <property type="component" value="Unassembled WGS sequence"/>
</dbReference>
<dbReference type="GeneID" id="24440403"/>
<accession>W7XE59</accession>
<dbReference type="AlphaFoldDB" id="W7XE59"/>
<organism evidence="1 2">
    <name type="scientific">Tetrahymena thermophila (strain SB210)</name>
    <dbReference type="NCBI Taxonomy" id="312017"/>
    <lineage>
        <taxon>Eukaryota</taxon>
        <taxon>Sar</taxon>
        <taxon>Alveolata</taxon>
        <taxon>Ciliophora</taxon>
        <taxon>Intramacronucleata</taxon>
        <taxon>Oligohymenophorea</taxon>
        <taxon>Hymenostomatida</taxon>
        <taxon>Tetrahymenina</taxon>
        <taxon>Tetrahymenidae</taxon>
        <taxon>Tetrahymena</taxon>
    </lineage>
</organism>
<protein>
    <submittedName>
        <fullName evidence="1">Uncharacterized protein</fullName>
    </submittedName>
</protein>
<reference evidence="2" key="1">
    <citation type="journal article" date="2006" name="PLoS Biol.">
        <title>Macronuclear genome sequence of the ciliate Tetrahymena thermophila, a model eukaryote.</title>
        <authorList>
            <person name="Eisen J.A."/>
            <person name="Coyne R.S."/>
            <person name="Wu M."/>
            <person name="Wu D."/>
            <person name="Thiagarajan M."/>
            <person name="Wortman J.R."/>
            <person name="Badger J.H."/>
            <person name="Ren Q."/>
            <person name="Amedeo P."/>
            <person name="Jones K.M."/>
            <person name="Tallon L.J."/>
            <person name="Delcher A.L."/>
            <person name="Salzberg S.L."/>
            <person name="Silva J.C."/>
            <person name="Haas B.J."/>
            <person name="Majoros W.H."/>
            <person name="Farzad M."/>
            <person name="Carlton J.M."/>
            <person name="Smith R.K. Jr."/>
            <person name="Garg J."/>
            <person name="Pearlman R.E."/>
            <person name="Karrer K.M."/>
            <person name="Sun L."/>
            <person name="Manning G."/>
            <person name="Elde N.C."/>
            <person name="Turkewitz A.P."/>
            <person name="Asai D.J."/>
            <person name="Wilkes D.E."/>
            <person name="Wang Y."/>
            <person name="Cai H."/>
            <person name="Collins K."/>
            <person name="Stewart B.A."/>
            <person name="Lee S.R."/>
            <person name="Wilamowska K."/>
            <person name="Weinberg Z."/>
            <person name="Ruzzo W.L."/>
            <person name="Wloga D."/>
            <person name="Gaertig J."/>
            <person name="Frankel J."/>
            <person name="Tsao C.-C."/>
            <person name="Gorovsky M.A."/>
            <person name="Keeling P.J."/>
            <person name="Waller R.F."/>
            <person name="Patron N.J."/>
            <person name="Cherry J.M."/>
            <person name="Stover N.A."/>
            <person name="Krieger C.J."/>
            <person name="del Toro C."/>
            <person name="Ryder H.F."/>
            <person name="Williamson S.C."/>
            <person name="Barbeau R.A."/>
            <person name="Hamilton E.P."/>
            <person name="Orias E."/>
        </authorList>
    </citation>
    <scope>NUCLEOTIDE SEQUENCE [LARGE SCALE GENOMIC DNA]</scope>
    <source>
        <strain evidence="2">SB210</strain>
    </source>
</reference>
<proteinExistence type="predicted"/>
<dbReference type="RefSeq" id="XP_012656295.1">
    <property type="nucleotide sequence ID" value="XM_012800841.1"/>
</dbReference>